<evidence type="ECO:0000313" key="1">
    <source>
        <dbReference type="EMBL" id="KJL22890.1"/>
    </source>
</evidence>
<dbReference type="PATRIC" id="fig|82380.10.peg.1644"/>
<organism evidence="1 2">
    <name type="scientific">Microbacterium oxydans</name>
    <dbReference type="NCBI Taxonomy" id="82380"/>
    <lineage>
        <taxon>Bacteria</taxon>
        <taxon>Bacillati</taxon>
        <taxon>Actinomycetota</taxon>
        <taxon>Actinomycetes</taxon>
        <taxon>Micrococcales</taxon>
        <taxon>Microbacteriaceae</taxon>
        <taxon>Microbacterium</taxon>
    </lineage>
</organism>
<proteinExistence type="predicted"/>
<gene>
    <name evidence="1" type="ORF">RN51_01635</name>
</gene>
<comment type="caution">
    <text evidence="1">The sequence shown here is derived from an EMBL/GenBank/DDBJ whole genome shotgun (WGS) entry which is preliminary data.</text>
</comment>
<dbReference type="RefSeq" id="WP_045263541.1">
    <property type="nucleotide sequence ID" value="NZ_JYIV01000024.1"/>
</dbReference>
<sequence>MLLAVLPWLVVHSYFNATRGDFARYAREVTNQYLPAGYRPKHVNDIEAAGQTDSIRELLEKARALTVLAHYARDPHEGCLVAKANKKLRAGKEDGAGLFSAFLTGRLDHASAHAHTLCIIASHPGGPPYTSMAPHQRAIMENALSVCWVLDSKVDDAERFIRLAQLLIDDLDSIKGDPQLPADFDLDDVKKKLVQRYVARSTVGIRNDKARAVARERAKKPLPGRADRARSLFDEDVVAAWYRLSSDSHYSQAWDQILLYRGSGVRVAGADINVDVPGVNPRQDAIRNYAATLTALDLLLSETKRVLEFSKH</sequence>
<dbReference type="EMBL" id="JYIV01000024">
    <property type="protein sequence ID" value="KJL22890.1"/>
    <property type="molecule type" value="Genomic_DNA"/>
</dbReference>
<protein>
    <submittedName>
        <fullName evidence="1">Uncharacterized protein</fullName>
    </submittedName>
</protein>
<evidence type="ECO:0000313" key="2">
    <source>
        <dbReference type="Proteomes" id="UP000033725"/>
    </source>
</evidence>
<name>A0A0F0KRZ7_9MICO</name>
<dbReference type="Proteomes" id="UP000033725">
    <property type="component" value="Unassembled WGS sequence"/>
</dbReference>
<dbReference type="AlphaFoldDB" id="A0A0F0KRZ7"/>
<reference evidence="1 2" key="1">
    <citation type="submission" date="2015-02" db="EMBL/GenBank/DDBJ databases">
        <title>Draft genome sequences of ten Microbacterium spp. with emphasis on heavy metal contaminated environments.</title>
        <authorList>
            <person name="Corretto E."/>
        </authorList>
    </citation>
    <scope>NUCLEOTIDE SEQUENCE [LARGE SCALE GENOMIC DNA]</scope>
    <source>
        <strain evidence="1 2">BEL163</strain>
    </source>
</reference>
<accession>A0A0F0KRZ7</accession>